<reference evidence="1" key="1">
    <citation type="thesis" date="2021" institute="BYU ScholarsArchive" country="Provo, UT, USA">
        <title>Applications of and Algorithms for Genome Assembly and Genomic Analyses with an Emphasis on Marine Teleosts.</title>
        <authorList>
            <person name="Pickett B.D."/>
        </authorList>
    </citation>
    <scope>NUCLEOTIDE SEQUENCE</scope>
    <source>
        <strain evidence="1">HI-2016</strain>
    </source>
</reference>
<sequence length="140" mass="14612">MGEHCFILQGLISMFQTDVFKQMQLVVCCAQPGGVVSYAGLGRSSVPAISKDGASSLTGKILASVTKAGFEISALQMEKSAQLSLVIPILTVRADSCSLHITTASIQRDTGQNDESDPSLTTGTLHNAQYSSLTQTGSSA</sequence>
<protein>
    <submittedName>
        <fullName evidence="1">Uncharacterized protein</fullName>
    </submittedName>
</protein>
<evidence type="ECO:0000313" key="1">
    <source>
        <dbReference type="EMBL" id="KAG9349613.1"/>
    </source>
</evidence>
<comment type="caution">
    <text evidence="1">The sequence shown here is derived from an EMBL/GenBank/DDBJ whole genome shotgun (WGS) entry which is preliminary data.</text>
</comment>
<organism evidence="1 2">
    <name type="scientific">Albula glossodonta</name>
    <name type="common">roundjaw bonefish</name>
    <dbReference type="NCBI Taxonomy" id="121402"/>
    <lineage>
        <taxon>Eukaryota</taxon>
        <taxon>Metazoa</taxon>
        <taxon>Chordata</taxon>
        <taxon>Craniata</taxon>
        <taxon>Vertebrata</taxon>
        <taxon>Euteleostomi</taxon>
        <taxon>Actinopterygii</taxon>
        <taxon>Neopterygii</taxon>
        <taxon>Teleostei</taxon>
        <taxon>Albuliformes</taxon>
        <taxon>Albulidae</taxon>
        <taxon>Albula</taxon>
    </lineage>
</organism>
<accession>A0A8T2P814</accession>
<keyword evidence="2" id="KW-1185">Reference proteome</keyword>
<dbReference type="AlphaFoldDB" id="A0A8T2P814"/>
<dbReference type="EMBL" id="JAFBMS010000009">
    <property type="protein sequence ID" value="KAG9349613.1"/>
    <property type="molecule type" value="Genomic_DNA"/>
</dbReference>
<dbReference type="Proteomes" id="UP000824540">
    <property type="component" value="Unassembled WGS sequence"/>
</dbReference>
<proteinExistence type="predicted"/>
<evidence type="ECO:0000313" key="2">
    <source>
        <dbReference type="Proteomes" id="UP000824540"/>
    </source>
</evidence>
<name>A0A8T2P814_9TELE</name>
<gene>
    <name evidence="1" type="ORF">JZ751_028061</name>
</gene>